<gene>
    <name evidence="1" type="ORF">A2797_00940</name>
</gene>
<dbReference type="SUPFAM" id="SSF143011">
    <property type="entry name" value="RelE-like"/>
    <property type="match status" value="1"/>
</dbReference>
<dbReference type="EMBL" id="MEVC01000017">
    <property type="protein sequence ID" value="OGC54736.1"/>
    <property type="molecule type" value="Genomic_DNA"/>
</dbReference>
<dbReference type="AlphaFoldDB" id="A0A1F4VBX1"/>
<protein>
    <recommendedName>
        <fullName evidence="3">Addiction module toxin RelE</fullName>
    </recommendedName>
</protein>
<organism evidence="1 2">
    <name type="scientific">candidate division WWE3 bacterium RIFCSPHIGHO2_01_FULL_48_15</name>
    <dbReference type="NCBI Taxonomy" id="1802619"/>
    <lineage>
        <taxon>Bacteria</taxon>
        <taxon>Katanobacteria</taxon>
    </lineage>
</organism>
<dbReference type="Proteomes" id="UP000179005">
    <property type="component" value="Unassembled WGS sequence"/>
</dbReference>
<evidence type="ECO:0008006" key="3">
    <source>
        <dbReference type="Google" id="ProtNLM"/>
    </source>
</evidence>
<sequence>MPLDSSYSIVVDKKFHKYIEKNLPQQLKKVFDRKLGYLSENPSHPSLNTNPYNVSNKTLKYLGVDAVYEFYINRGFRCIFYVIRAKKQIILAFVGNHEDVKRRFG</sequence>
<proteinExistence type="predicted"/>
<name>A0A1F4VBX1_UNCKA</name>
<accession>A0A1F4VBX1</accession>
<reference evidence="1 2" key="1">
    <citation type="journal article" date="2016" name="Nat. Commun.">
        <title>Thousands of microbial genomes shed light on interconnected biogeochemical processes in an aquifer system.</title>
        <authorList>
            <person name="Anantharaman K."/>
            <person name="Brown C.T."/>
            <person name="Hug L.A."/>
            <person name="Sharon I."/>
            <person name="Castelle C.J."/>
            <person name="Probst A.J."/>
            <person name="Thomas B.C."/>
            <person name="Singh A."/>
            <person name="Wilkins M.J."/>
            <person name="Karaoz U."/>
            <person name="Brodie E.L."/>
            <person name="Williams K.H."/>
            <person name="Hubbard S.S."/>
            <person name="Banfield J.F."/>
        </authorList>
    </citation>
    <scope>NUCLEOTIDE SEQUENCE [LARGE SCALE GENOMIC DNA]</scope>
</reference>
<dbReference type="STRING" id="1802619.A2797_00940"/>
<comment type="caution">
    <text evidence="1">The sequence shown here is derived from an EMBL/GenBank/DDBJ whole genome shotgun (WGS) entry which is preliminary data.</text>
</comment>
<dbReference type="Gene3D" id="3.30.2310.20">
    <property type="entry name" value="RelE-like"/>
    <property type="match status" value="1"/>
</dbReference>
<dbReference type="InterPro" id="IPR035093">
    <property type="entry name" value="RelE/ParE_toxin_dom_sf"/>
</dbReference>
<evidence type="ECO:0000313" key="2">
    <source>
        <dbReference type="Proteomes" id="UP000179005"/>
    </source>
</evidence>
<evidence type="ECO:0000313" key="1">
    <source>
        <dbReference type="EMBL" id="OGC54736.1"/>
    </source>
</evidence>